<feature type="region of interest" description="Disordered" evidence="1">
    <location>
        <begin position="508"/>
        <end position="555"/>
    </location>
</feature>
<reference evidence="3 4" key="1">
    <citation type="submission" date="2015-10" db="EMBL/GenBank/DDBJ databases">
        <title>Draft genome sequence of Streptomyces griseoruber DSM 40281, type strain for the species Streptomyces griseoruber.</title>
        <authorList>
            <person name="Ruckert C."/>
            <person name="Winkler A."/>
            <person name="Kalinowski J."/>
            <person name="Kampfer P."/>
            <person name="Glaeser S."/>
        </authorList>
    </citation>
    <scope>NUCLEOTIDE SEQUENCE [LARGE SCALE GENOMIC DNA]</scope>
    <source>
        <strain evidence="3 4">DSM 40281</strain>
    </source>
</reference>
<proteinExistence type="predicted"/>
<protein>
    <recommendedName>
        <fullName evidence="5">TPM domain-containing protein</fullName>
    </recommendedName>
</protein>
<keyword evidence="4" id="KW-1185">Reference proteome</keyword>
<feature type="transmembrane region" description="Helical" evidence="2">
    <location>
        <begin position="109"/>
        <end position="128"/>
    </location>
</feature>
<feature type="region of interest" description="Disordered" evidence="1">
    <location>
        <begin position="58"/>
        <end position="102"/>
    </location>
</feature>
<accession>A0A101T454</accession>
<feature type="region of interest" description="Disordered" evidence="1">
    <location>
        <begin position="135"/>
        <end position="156"/>
    </location>
</feature>
<keyword evidence="2" id="KW-0472">Membrane</keyword>
<keyword evidence="2" id="KW-1133">Transmembrane helix</keyword>
<dbReference type="Proteomes" id="UP000052982">
    <property type="component" value="Unassembled WGS sequence"/>
</dbReference>
<comment type="caution">
    <text evidence="3">The sequence shown here is derived from an EMBL/GenBank/DDBJ whole genome shotgun (WGS) entry which is preliminary data.</text>
</comment>
<dbReference type="EMBL" id="LMWW01000015">
    <property type="protein sequence ID" value="KUN85223.1"/>
    <property type="molecule type" value="Genomic_DNA"/>
</dbReference>
<organism evidence="3 4">
    <name type="scientific">Streptomyces griseoruber</name>
    <dbReference type="NCBI Taxonomy" id="1943"/>
    <lineage>
        <taxon>Bacteria</taxon>
        <taxon>Bacillati</taxon>
        <taxon>Actinomycetota</taxon>
        <taxon>Actinomycetes</taxon>
        <taxon>Kitasatosporales</taxon>
        <taxon>Streptomycetaceae</taxon>
        <taxon>Streptomyces</taxon>
    </lineage>
</organism>
<keyword evidence="2" id="KW-0812">Transmembrane</keyword>
<evidence type="ECO:0000256" key="1">
    <source>
        <dbReference type="SAM" id="MobiDB-lite"/>
    </source>
</evidence>
<evidence type="ECO:0000313" key="3">
    <source>
        <dbReference type="EMBL" id="KUN85223.1"/>
    </source>
</evidence>
<evidence type="ECO:0000256" key="2">
    <source>
        <dbReference type="SAM" id="Phobius"/>
    </source>
</evidence>
<dbReference type="OrthoDB" id="5105562at2"/>
<dbReference type="STRING" id="1943.AQJ64_13455"/>
<dbReference type="AlphaFoldDB" id="A0A101T454"/>
<gene>
    <name evidence="3" type="ORF">AQJ64_13455</name>
</gene>
<name>A0A101T454_9ACTN</name>
<sequence>MTSSMHRGRRRARSHIPVRVAHAVLGGAAGVVWLVLPGMTPGDDAPVAIKEPRQVVSATAVARDSPRDSALDSPPDSALDSPRHSPLDSPPDFVQSRRAEADGTSTTDLVLPLVAAGAVGAVAAYGYIRRVRRTRGRTTPGGVSGPPPVSTPPQSLAEPDAQACAALVRADDRLRVARAELGFARGLLGAAAVAPFTRALGEAEGELAAAFRMRQRYDEGVPAEEAPRRHALAGMIGRCEEAGRRLDAVAGDFARLRDPERALPYAEARFRDLTGHTAAAQTLLADLAERYAPTATSAVTGSVEQAKDRLLFATLRLNLARQELFSGRTEAASRQLHSAEAAVAQAAVFVEGVDRTAAELRDAEETVPAALTGAEAELSTVRRHTVRADEPHPRLLNADAVLASVRQEVTSNRPYDPLSALRRIVRATAPLASGRAGVLPAAALSVARASAAAADDFVTTHRGAVGATARTRLAEARRLLAEGAPGDIERADELALEASDLAERDVRLHGNPASPVPAGQPETDGSAGAVLGGILPGEAAAEEGGEHSAWGFGRP</sequence>
<evidence type="ECO:0000313" key="4">
    <source>
        <dbReference type="Proteomes" id="UP000052982"/>
    </source>
</evidence>
<evidence type="ECO:0008006" key="5">
    <source>
        <dbReference type="Google" id="ProtNLM"/>
    </source>
</evidence>
<feature type="transmembrane region" description="Helical" evidence="2">
    <location>
        <begin position="20"/>
        <end position="36"/>
    </location>
</feature>